<reference evidence="3" key="1">
    <citation type="submission" date="2020-01" db="EMBL/GenBank/DDBJ databases">
        <authorList>
            <person name="Mishra B."/>
        </authorList>
    </citation>
    <scope>NUCLEOTIDE SEQUENCE [LARGE SCALE GENOMIC DNA]</scope>
</reference>
<feature type="signal peptide" evidence="1">
    <location>
        <begin position="1"/>
        <end position="24"/>
    </location>
</feature>
<feature type="domain" description="Pectinesterase inhibitor" evidence="2">
    <location>
        <begin position="24"/>
        <end position="154"/>
    </location>
</feature>
<feature type="chain" id="PRO_5025682147" description="Pectinesterase inhibitor domain-containing protein" evidence="1">
    <location>
        <begin position="25"/>
        <end position="173"/>
    </location>
</feature>
<evidence type="ECO:0000313" key="3">
    <source>
        <dbReference type="EMBL" id="CAA7021799.1"/>
    </source>
</evidence>
<dbReference type="Gene3D" id="1.20.140.40">
    <property type="entry name" value="Invertase/pectin methylesterase inhibitor family protein"/>
    <property type="match status" value="1"/>
</dbReference>
<keyword evidence="4" id="KW-1185">Reference proteome</keyword>
<dbReference type="InterPro" id="IPR035513">
    <property type="entry name" value="Invertase/methylesterase_inhib"/>
</dbReference>
<evidence type="ECO:0000259" key="2">
    <source>
        <dbReference type="SMART" id="SM00856"/>
    </source>
</evidence>
<accession>A0A6D2I193</accession>
<dbReference type="AlphaFoldDB" id="A0A6D2I193"/>
<evidence type="ECO:0000256" key="1">
    <source>
        <dbReference type="SAM" id="SignalP"/>
    </source>
</evidence>
<dbReference type="EMBL" id="CACVBM020000654">
    <property type="protein sequence ID" value="CAA7021799.1"/>
    <property type="molecule type" value="Genomic_DNA"/>
</dbReference>
<dbReference type="GO" id="GO:0004857">
    <property type="term" value="F:enzyme inhibitor activity"/>
    <property type="evidence" value="ECO:0007669"/>
    <property type="project" value="InterPro"/>
</dbReference>
<dbReference type="SMART" id="SM00856">
    <property type="entry name" value="PMEI"/>
    <property type="match status" value="1"/>
</dbReference>
<name>A0A6D2I193_9BRAS</name>
<gene>
    <name evidence="3" type="ORF">MERR_LOCUS9034</name>
</gene>
<dbReference type="SUPFAM" id="SSF101148">
    <property type="entry name" value="Plant invertase/pectin methylesterase inhibitor"/>
    <property type="match status" value="1"/>
</dbReference>
<dbReference type="InterPro" id="IPR006501">
    <property type="entry name" value="Pectinesterase_inhib_dom"/>
</dbReference>
<protein>
    <recommendedName>
        <fullName evidence="2">Pectinesterase inhibitor domain-containing protein</fullName>
    </recommendedName>
</protein>
<dbReference type="Proteomes" id="UP000467841">
    <property type="component" value="Unassembled WGS sequence"/>
</dbReference>
<keyword evidence="1" id="KW-0732">Signal</keyword>
<sequence length="173" mass="19160">MAFSANCFVIVSLLVLLQFLIVSASTKPIDSICQGQGVTDHAYCFKTLSAYPPALQATEAALSLAKSYTEEPIKFTGKAAQENPRLKKDFLTCQHSYQTTEKQLGIAIDSLKNYPEESLYSCQLTWEEMSVVKYTVGKNEDEASKTLMKMTLMVFKIIPIIVEATRAVTLASQ</sequence>
<organism evidence="3 4">
    <name type="scientific">Microthlaspi erraticum</name>
    <dbReference type="NCBI Taxonomy" id="1685480"/>
    <lineage>
        <taxon>Eukaryota</taxon>
        <taxon>Viridiplantae</taxon>
        <taxon>Streptophyta</taxon>
        <taxon>Embryophyta</taxon>
        <taxon>Tracheophyta</taxon>
        <taxon>Spermatophyta</taxon>
        <taxon>Magnoliopsida</taxon>
        <taxon>eudicotyledons</taxon>
        <taxon>Gunneridae</taxon>
        <taxon>Pentapetalae</taxon>
        <taxon>rosids</taxon>
        <taxon>malvids</taxon>
        <taxon>Brassicales</taxon>
        <taxon>Brassicaceae</taxon>
        <taxon>Coluteocarpeae</taxon>
        <taxon>Microthlaspi</taxon>
    </lineage>
</organism>
<proteinExistence type="predicted"/>
<comment type="caution">
    <text evidence="3">The sequence shown here is derived from an EMBL/GenBank/DDBJ whole genome shotgun (WGS) entry which is preliminary data.</text>
</comment>
<dbReference type="PANTHER" id="PTHR31890">
    <property type="entry name" value="PLANT INVERTASE/PECTIN METHYLESTERASE INHIBITOR SUPERFAMILY PROTEIN"/>
    <property type="match status" value="1"/>
</dbReference>
<evidence type="ECO:0000313" key="4">
    <source>
        <dbReference type="Proteomes" id="UP000467841"/>
    </source>
</evidence>
<dbReference type="PANTHER" id="PTHR31890:SF9">
    <property type="entry name" value="PLANT INVERTASE_PECTIN METHYLESTERASE INHIBITOR SUPERFAMILY PROTEIN"/>
    <property type="match status" value="1"/>
</dbReference>